<dbReference type="Pfam" id="PF13365">
    <property type="entry name" value="Trypsin_2"/>
    <property type="match status" value="1"/>
</dbReference>
<dbReference type="AlphaFoldDB" id="A0A6P3XWU7"/>
<name>A0A6P3XWU7_DINQU</name>
<dbReference type="RefSeq" id="XP_014482553.1">
    <property type="nucleotide sequence ID" value="XM_014627067.1"/>
</dbReference>
<dbReference type="RefSeq" id="XP_014482552.1">
    <property type="nucleotide sequence ID" value="XM_014627066.1"/>
</dbReference>
<dbReference type="GO" id="GO:0005777">
    <property type="term" value="C:peroxisome"/>
    <property type="evidence" value="ECO:0007669"/>
    <property type="project" value="UniProtKB-SubCell"/>
</dbReference>
<dbReference type="GO" id="GO:0031998">
    <property type="term" value="P:regulation of fatty acid beta-oxidation"/>
    <property type="evidence" value="ECO:0007669"/>
    <property type="project" value="TreeGrafter"/>
</dbReference>
<comment type="PTM">
    <text evidence="1">The full-lengh TYSND1 is the active the proteolytic processing of PTS1- and PTS2-proteins and in self-cleavage, and intermolecular self-cleavage of TYSND1 down-regulates its protease activity.</text>
</comment>
<dbReference type="Gene3D" id="2.40.10.10">
    <property type="entry name" value="Trypsin-like serine proteases"/>
    <property type="match status" value="2"/>
</dbReference>
<dbReference type="PANTHER" id="PTHR21004">
    <property type="entry name" value="SERINE PROTEASE-RELATED"/>
    <property type="match status" value="1"/>
</dbReference>
<keyword evidence="2" id="KW-1185">Reference proteome</keyword>
<keyword evidence="1" id="KW-0720">Serine protease</keyword>
<dbReference type="KEGG" id="dqu:106748491"/>
<evidence type="ECO:0000313" key="2">
    <source>
        <dbReference type="Proteomes" id="UP000515204"/>
    </source>
</evidence>
<keyword evidence="1" id="KW-0576">Peroxisome</keyword>
<organism evidence="2 4">
    <name type="scientific">Dinoponera quadriceps</name>
    <name type="common">South American ant</name>
    <dbReference type="NCBI Taxonomy" id="609295"/>
    <lineage>
        <taxon>Eukaryota</taxon>
        <taxon>Metazoa</taxon>
        <taxon>Ecdysozoa</taxon>
        <taxon>Arthropoda</taxon>
        <taxon>Hexapoda</taxon>
        <taxon>Insecta</taxon>
        <taxon>Pterygota</taxon>
        <taxon>Neoptera</taxon>
        <taxon>Endopterygota</taxon>
        <taxon>Hymenoptera</taxon>
        <taxon>Apocrita</taxon>
        <taxon>Aculeata</taxon>
        <taxon>Formicoidea</taxon>
        <taxon>Formicidae</taxon>
        <taxon>Ponerinae</taxon>
        <taxon>Ponerini</taxon>
        <taxon>Dinoponera</taxon>
    </lineage>
</organism>
<dbReference type="SUPFAM" id="SSF50494">
    <property type="entry name" value="Trypsin-like serine proteases"/>
    <property type="match status" value="2"/>
</dbReference>
<dbReference type="GeneID" id="106748491"/>
<dbReference type="Proteomes" id="UP000515204">
    <property type="component" value="Unplaced"/>
</dbReference>
<evidence type="ECO:0000313" key="4">
    <source>
        <dbReference type="RefSeq" id="XP_014482552.1"/>
    </source>
</evidence>
<dbReference type="EC" id="3.4.21.-" evidence="1"/>
<dbReference type="RefSeq" id="XP_014482551.1">
    <property type="nucleotide sequence ID" value="XM_014627065.1"/>
</dbReference>
<proteinExistence type="inferred from homology"/>
<keyword evidence="1" id="KW-0378">Hydrolase</keyword>
<comment type="function">
    <text evidence="1">Peroxisomal protease that mediates both the removal of the leader peptide from proteins containing a PTS2 target sequence and processes several PTS1-containing proteins. Catalyzes the processing of PTS1-proteins involved in the peroxisomal beta-oxidation of fatty acids.</text>
</comment>
<reference evidence="3 4" key="1">
    <citation type="submission" date="2025-04" db="UniProtKB">
        <authorList>
            <consortium name="RefSeq"/>
        </authorList>
    </citation>
    <scope>IDENTIFICATION</scope>
</reference>
<comment type="subcellular location">
    <subcellularLocation>
        <location evidence="1">Peroxisome</location>
    </subcellularLocation>
</comment>
<evidence type="ECO:0000256" key="1">
    <source>
        <dbReference type="PIRNR" id="PIRNR037989"/>
    </source>
</evidence>
<protein>
    <recommendedName>
        <fullName evidence="1">Peroxisomal leader peptide-processing protease</fullName>
        <ecNumber evidence="1">3.4.21.-</ecNumber>
    </recommendedName>
</protein>
<dbReference type="InterPro" id="IPR009003">
    <property type="entry name" value="Peptidase_S1_PA"/>
</dbReference>
<comment type="similarity">
    <text evidence="1">Belongs to the peptidase S1B family.</text>
</comment>
<accession>A0A6P3XWU7</accession>
<dbReference type="InterPro" id="IPR039245">
    <property type="entry name" value="TYSND1/DEG15"/>
</dbReference>
<evidence type="ECO:0000313" key="3">
    <source>
        <dbReference type="RefSeq" id="XP_014482551.1"/>
    </source>
</evidence>
<evidence type="ECO:0000313" key="5">
    <source>
        <dbReference type="RefSeq" id="XP_014482553.1"/>
    </source>
</evidence>
<sequence length="509" mass="55914">MCASSFHPDVWTAGSALLLHRSSPEGKASRLSKSSAISISRDWVLTHGTVLDPIVNTSDAISKFISSITPGQLTEAPVEVAKQLEFSVLRELNATIEQHIGRVAYAWICPLLMETFDRFFSTWKFYERDMCRSPLQRVLFLLVRVDSDRPQKNPSTAEQALRYLHTQSSSRSFARGAPVEIVSSPFGNLWLINSMAQGIVSNLIGGVVITDAYVFPKSEGGPVYVVSPNSGNRTLVGMVIVTMTWCQNEWVHYTFAANLALCLSVVLQQKHRPLPSIKSTIRHDKPSALDRGVVMVTCGINKGTGVLVDKDTGTFLTCSHVIEEAPEMEISIVIFRGGRYSRVPAKLLFSNTEMLPYDVAVLRVEPSMLDPSLEPVQFSDAPIVQGEPVVAVGFALLLSTRPTVSCGIVSKSLDCMLMTTCCIQSGFSGGPIISRKTGRMLGMIASNVESMDSSVHYQRMSLSVPVAVLSKPLRQYLLTDNVDVLRSLVSDDPIVKKTWALEFRLPSKL</sequence>
<keyword evidence="1 3" id="KW-0645">Protease</keyword>
<dbReference type="GO" id="GO:0004252">
    <property type="term" value="F:serine-type endopeptidase activity"/>
    <property type="evidence" value="ECO:0007669"/>
    <property type="project" value="InterPro"/>
</dbReference>
<dbReference type="PANTHER" id="PTHR21004:SF0">
    <property type="entry name" value="PEROXISOMAL LEADER PEPTIDE-PROCESSING PROTEASE"/>
    <property type="match status" value="1"/>
</dbReference>
<dbReference type="OrthoDB" id="17845at2759"/>
<gene>
    <name evidence="3 4 5" type="primary">LOC106748491</name>
</gene>
<dbReference type="GO" id="GO:0016485">
    <property type="term" value="P:protein processing"/>
    <property type="evidence" value="ECO:0007669"/>
    <property type="project" value="InterPro"/>
</dbReference>
<dbReference type="InterPro" id="IPR043504">
    <property type="entry name" value="Peptidase_S1_PA_chymotrypsin"/>
</dbReference>